<dbReference type="InterPro" id="IPR011012">
    <property type="entry name" value="Longin-like_dom_sf"/>
</dbReference>
<reference evidence="1 2" key="1">
    <citation type="journal article" date="2017" name="BMC Genomics">
        <title>Whole-genome assembly of Babesia ovata and comparative genomics between closely related pathogens.</title>
        <authorList>
            <person name="Yamagishi J."/>
            <person name="Asada M."/>
            <person name="Hakimi H."/>
            <person name="Tanaka T.Q."/>
            <person name="Sugimoto C."/>
            <person name="Kawazu S."/>
        </authorList>
    </citation>
    <scope>NUCLEOTIDE SEQUENCE [LARGE SCALE GENOMIC DNA]</scope>
    <source>
        <strain evidence="1 2">Miyake</strain>
    </source>
</reference>
<dbReference type="GeneID" id="39872701"/>
<keyword evidence="2" id="KW-1185">Reference proteome</keyword>
<dbReference type="GO" id="GO:0005737">
    <property type="term" value="C:cytoplasm"/>
    <property type="evidence" value="ECO:0007669"/>
    <property type="project" value="GOC"/>
</dbReference>
<gene>
    <name evidence="1" type="ORF">BOVATA_004240</name>
</gene>
<dbReference type="VEuPathDB" id="PiroplasmaDB:BOVATA_004240"/>
<dbReference type="InterPro" id="IPR006722">
    <property type="entry name" value="Sedlin"/>
</dbReference>
<accession>A0A2H6K7F9</accession>
<protein>
    <submittedName>
        <fullName evidence="1">Mbp-1 interacting-2a family protein</fullName>
    </submittedName>
</protein>
<dbReference type="Pfam" id="PF04628">
    <property type="entry name" value="Sedlin_N"/>
    <property type="match status" value="1"/>
</dbReference>
<evidence type="ECO:0000313" key="1">
    <source>
        <dbReference type="EMBL" id="GBE58931.1"/>
    </source>
</evidence>
<name>A0A2H6K7F9_9APIC</name>
<dbReference type="SUPFAM" id="SSF64356">
    <property type="entry name" value="SNARE-like"/>
    <property type="match status" value="1"/>
</dbReference>
<dbReference type="Proteomes" id="UP000236319">
    <property type="component" value="Unassembled WGS sequence"/>
</dbReference>
<evidence type="ECO:0000313" key="2">
    <source>
        <dbReference type="Proteomes" id="UP000236319"/>
    </source>
</evidence>
<dbReference type="Gene3D" id="3.30.450.70">
    <property type="match status" value="1"/>
</dbReference>
<sequence length="218" mass="24480">MADLEPVSEPDAYATEPKSKILVLIIVSRDDRPLLIQDLSTPGWRPDPPHLSSFVAHQALDVIDDLVWTNHSMYLKEVDVFDCLAVWAFVSTSHVRFLGFQWALARQQRSVPGVQEVLGEDVPEPAHGRGELVVVPQEPPVVKEVHVEAGQRVLLVLDSDAAGHVELQEAEHHAVQQVRPDAPDVRVVEIAQLQEELDQQYQRLHVLVLFALRDLSTR</sequence>
<dbReference type="GO" id="GO:0006888">
    <property type="term" value="P:endoplasmic reticulum to Golgi vesicle-mediated transport"/>
    <property type="evidence" value="ECO:0007669"/>
    <property type="project" value="InterPro"/>
</dbReference>
<comment type="caution">
    <text evidence="1">The sequence shown here is derived from an EMBL/GenBank/DDBJ whole genome shotgun (WGS) entry which is preliminary data.</text>
</comment>
<dbReference type="EMBL" id="BDSA01000001">
    <property type="protein sequence ID" value="GBE58931.1"/>
    <property type="molecule type" value="Genomic_DNA"/>
</dbReference>
<dbReference type="RefSeq" id="XP_028865174.1">
    <property type="nucleotide sequence ID" value="XM_029009341.1"/>
</dbReference>
<organism evidence="1 2">
    <name type="scientific">Babesia ovata</name>
    <dbReference type="NCBI Taxonomy" id="189622"/>
    <lineage>
        <taxon>Eukaryota</taxon>
        <taxon>Sar</taxon>
        <taxon>Alveolata</taxon>
        <taxon>Apicomplexa</taxon>
        <taxon>Aconoidasida</taxon>
        <taxon>Piroplasmida</taxon>
        <taxon>Babesiidae</taxon>
        <taxon>Babesia</taxon>
    </lineage>
</organism>
<dbReference type="AlphaFoldDB" id="A0A2H6K7F9"/>
<proteinExistence type="predicted"/>
<dbReference type="PANTHER" id="PTHR12403">
    <property type="entry name" value="TRAFFICKING PROTEIN PARTICLE COMPLEX SUBUNIT 2"/>
    <property type="match status" value="1"/>
</dbReference>
<dbReference type="OrthoDB" id="10252102at2759"/>